<keyword evidence="2" id="KW-0540">Nuclease</keyword>
<keyword evidence="2" id="KW-0694">RNA-binding</keyword>
<dbReference type="EMBL" id="VCGU01000005">
    <property type="protein sequence ID" value="TRY75054.1"/>
    <property type="molecule type" value="Genomic_DNA"/>
</dbReference>
<feature type="compositionally biased region" description="Basic and acidic residues" evidence="3">
    <location>
        <begin position="8"/>
        <end position="17"/>
    </location>
</feature>
<evidence type="ECO:0000313" key="5">
    <source>
        <dbReference type="EMBL" id="TRY75054.1"/>
    </source>
</evidence>
<keyword evidence="2" id="KW-0378">Hydrolase</keyword>
<dbReference type="InterPro" id="IPR039039">
    <property type="entry name" value="RAI1-like_fam"/>
</dbReference>
<dbReference type="PANTHER" id="PTHR12395">
    <property type="entry name" value="DOM-3 RELATED"/>
    <property type="match status" value="1"/>
</dbReference>
<sequence length="435" mass="49954">MSKGYGAMEKRRVKDSDLGDSAPKSGLCVNSRYLDQPFPNFRKPVLIGSFSVNAQRQFQPDNANLKFLHRNVDRDERVSFDLNRGMNSVTTKNEDETTQEGIKMLLTWISLNQGKFTVMLDQKATKASSLNTDFVCFRGLMTCIMCTPYEYREGWTISAVKFKDTIYLLKIESEAQATQRRNWDDKMKRILTWGYKFEQYMMTDQPGQEPDANEPMNTNEEFCGMFRTRLGSHSLVYGAEMDGLVMDTSAPQDKDAIDLTQAEFAELKCSRQMDHPKQERNFVKYKLIKWWAQSFLVGVPKVICGFRDDRGTVNSLRSYPVTEMPKLGKRDWLPNVCMNFLNNFLSFVKAEMSRSTEGENTISFVNDVLMVYYNSSWSGAALPYSPPEAKNLVMPSNVPENEMRIVSCYNETKLIQLVICASFTWSSYCLKLKTS</sequence>
<dbReference type="GO" id="GO:0004518">
    <property type="term" value="F:nuclease activity"/>
    <property type="evidence" value="ECO:0007669"/>
    <property type="project" value="UniProtKB-KW"/>
</dbReference>
<dbReference type="GO" id="GO:0110155">
    <property type="term" value="P:NAD-cap decapping"/>
    <property type="evidence" value="ECO:0007669"/>
    <property type="project" value="TreeGrafter"/>
</dbReference>
<dbReference type="GO" id="GO:0046872">
    <property type="term" value="F:metal ion binding"/>
    <property type="evidence" value="ECO:0007669"/>
    <property type="project" value="UniProtKB-KW"/>
</dbReference>
<accession>A0A553PBK0</accession>
<dbReference type="OMA" id="VVTWRGH"/>
<dbReference type="GO" id="GO:0005829">
    <property type="term" value="C:cytosol"/>
    <property type="evidence" value="ECO:0007669"/>
    <property type="project" value="TreeGrafter"/>
</dbReference>
<organism evidence="5 6">
    <name type="scientific">Tigriopus californicus</name>
    <name type="common">Marine copepod</name>
    <dbReference type="NCBI Taxonomy" id="6832"/>
    <lineage>
        <taxon>Eukaryota</taxon>
        <taxon>Metazoa</taxon>
        <taxon>Ecdysozoa</taxon>
        <taxon>Arthropoda</taxon>
        <taxon>Crustacea</taxon>
        <taxon>Multicrustacea</taxon>
        <taxon>Hexanauplia</taxon>
        <taxon>Copepoda</taxon>
        <taxon>Harpacticoida</taxon>
        <taxon>Harpacticidae</taxon>
        <taxon>Tigriopus</taxon>
    </lineage>
</organism>
<dbReference type="GO" id="GO:0000166">
    <property type="term" value="F:nucleotide binding"/>
    <property type="evidence" value="ECO:0007669"/>
    <property type="project" value="UniProtKB-KW"/>
</dbReference>
<comment type="similarity">
    <text evidence="1 2">Belongs to the DXO/Dom3Z family.</text>
</comment>
<keyword evidence="2" id="KW-0539">Nucleus</keyword>
<evidence type="ECO:0000313" key="6">
    <source>
        <dbReference type="Proteomes" id="UP000318571"/>
    </source>
</evidence>
<dbReference type="STRING" id="6832.A0A553PBK0"/>
<dbReference type="InterPro" id="IPR013961">
    <property type="entry name" value="RAI1"/>
</dbReference>
<dbReference type="Proteomes" id="UP000318571">
    <property type="component" value="Chromosome 2"/>
</dbReference>
<comment type="caution">
    <text evidence="5">The sequence shown here is derived from an EMBL/GenBank/DDBJ whole genome shotgun (WGS) entry which is preliminary data.</text>
</comment>
<dbReference type="EC" id="3.6.1.-" evidence="2"/>
<proteinExistence type="inferred from homology"/>
<dbReference type="AlphaFoldDB" id="A0A553PBK0"/>
<comment type="cofactor">
    <cofactor evidence="2">
        <name>a divalent metal cation</name>
        <dbReference type="ChEBI" id="CHEBI:60240"/>
    </cofactor>
</comment>
<gene>
    <name evidence="5" type="ORF">TCAL_01288</name>
</gene>
<keyword evidence="6" id="KW-1185">Reference proteome</keyword>
<dbReference type="GO" id="GO:0003723">
    <property type="term" value="F:RNA binding"/>
    <property type="evidence" value="ECO:0007669"/>
    <property type="project" value="UniProtKB-KW"/>
</dbReference>
<feature type="domain" description="RAI1-like" evidence="4">
    <location>
        <begin position="43"/>
        <end position="357"/>
    </location>
</feature>
<dbReference type="GO" id="GO:0034353">
    <property type="term" value="F:mRNA 5'-diphosphatase activity"/>
    <property type="evidence" value="ECO:0007669"/>
    <property type="project" value="TreeGrafter"/>
</dbReference>
<dbReference type="GO" id="GO:0005634">
    <property type="term" value="C:nucleus"/>
    <property type="evidence" value="ECO:0007669"/>
    <property type="project" value="UniProtKB-SubCell"/>
</dbReference>
<dbReference type="GO" id="GO:0000956">
    <property type="term" value="P:nuclear-transcribed mRNA catabolic process"/>
    <property type="evidence" value="ECO:0007669"/>
    <property type="project" value="TreeGrafter"/>
</dbReference>
<comment type="subcellular location">
    <subcellularLocation>
        <location evidence="2">Nucleus</location>
    </subcellularLocation>
</comment>
<dbReference type="PANTHER" id="PTHR12395:SF9">
    <property type="entry name" value="DECAPPING AND EXORIBONUCLEASE PROTEIN"/>
    <property type="match status" value="1"/>
</dbReference>
<dbReference type="Pfam" id="PF08652">
    <property type="entry name" value="RAI1"/>
    <property type="match status" value="1"/>
</dbReference>
<keyword evidence="2" id="KW-0547">Nucleotide-binding</keyword>
<keyword evidence="2" id="KW-0479">Metal-binding</keyword>
<feature type="region of interest" description="Disordered" evidence="3">
    <location>
        <begin position="1"/>
        <end position="21"/>
    </location>
</feature>
<reference evidence="5 6" key="1">
    <citation type="journal article" date="2018" name="Nat. Ecol. Evol.">
        <title>Genomic signatures of mitonuclear coevolution across populations of Tigriopus californicus.</title>
        <authorList>
            <person name="Barreto F.S."/>
            <person name="Watson E.T."/>
            <person name="Lima T.G."/>
            <person name="Willett C.S."/>
            <person name="Edmands S."/>
            <person name="Li W."/>
            <person name="Burton R.S."/>
        </authorList>
    </citation>
    <scope>NUCLEOTIDE SEQUENCE [LARGE SCALE GENOMIC DNA]</scope>
    <source>
        <strain evidence="5 6">San Diego</strain>
    </source>
</reference>
<evidence type="ECO:0000256" key="2">
    <source>
        <dbReference type="RuleBase" id="RU367113"/>
    </source>
</evidence>
<evidence type="ECO:0000259" key="4">
    <source>
        <dbReference type="Pfam" id="PF08652"/>
    </source>
</evidence>
<evidence type="ECO:0000256" key="3">
    <source>
        <dbReference type="SAM" id="MobiDB-lite"/>
    </source>
</evidence>
<evidence type="ECO:0000256" key="1">
    <source>
        <dbReference type="ARBA" id="ARBA00006562"/>
    </source>
</evidence>
<name>A0A553PBK0_TIGCA</name>
<protein>
    <recommendedName>
        <fullName evidence="2">Decapping nuclease</fullName>
        <ecNumber evidence="2">3.6.1.-</ecNumber>
    </recommendedName>
</protein>
<comment type="function">
    <text evidence="2">Decapping enzyme for NAD-capped RNAs: specifically hydrolyzes the nicotinamide adenine dinucleotide (NAD) cap from a subset of RNAs by removing the entire NAD moiety from the 5'-end of an NAD-capped RNA.</text>
</comment>